<dbReference type="Pfam" id="PF08238">
    <property type="entry name" value="Sel1"/>
    <property type="match status" value="4"/>
</dbReference>
<sequence length="505" mass="56997">YYTKAAAKGNAEGIYNLARMADRGQGGIKKDHQMALELFQKAASKPPYHPKIPTLRMPGVAEAEHALGLRYEEGVVVKKNLKTAAYWYERGMNHGLPSSANNLAIMYENGLGVEKNTEKSEQLFEFAATKGDPNAMLSLALCLLERNQFQIAREWHRRACDAGHISAQLNQEQFHAAASQKESSTSQMHPVSEIKQHASSAVPKSNVSDRKYECSEPQYHYDTLKEHALRGSRTAQRLCKALEHFHTALKMLMSSDAETNERQFIHEMAECIRLEPSAVELLGLEIDEKIEEVINRSLKRKPNDEETQMCYVSFFGYDTNRIIEYLKQCIKQNPKCVYFYISLAAADSSLDRFEKALESCNVGLSIDPTNCELMCMKADFLRLLENDAATRDAIEVYKAFLVLAPNDHPKVPKAYYGIVTCYLTFQSHLSEQSAQLTMALAQAQKLYEKGLEAEKLQLPCYMPYHSAFKEALQELFDEDSEVNSDSNETLVSPAPEMVSSSPRQN</sequence>
<dbReference type="InterPro" id="IPR006597">
    <property type="entry name" value="Sel1-like"/>
</dbReference>
<evidence type="ECO:0000313" key="4">
    <source>
        <dbReference type="EMBL" id="CAF1384035.1"/>
    </source>
</evidence>
<dbReference type="OrthoDB" id="2384430at2759"/>
<dbReference type="EMBL" id="CAJNOK010024975">
    <property type="protein sequence ID" value="CAF1384035.1"/>
    <property type="molecule type" value="Genomic_DNA"/>
</dbReference>
<dbReference type="EMBL" id="CAJNOQ010003114">
    <property type="protein sequence ID" value="CAF0996060.1"/>
    <property type="molecule type" value="Genomic_DNA"/>
</dbReference>
<gene>
    <name evidence="3" type="ORF">GPM918_LOCUS13504</name>
    <name evidence="4" type="ORF">OVA965_LOCUS32245</name>
    <name evidence="5" type="ORF">SRO942_LOCUS13504</name>
    <name evidence="6" type="ORF">TMI583_LOCUS33100</name>
</gene>
<dbReference type="Gene3D" id="1.25.40.10">
    <property type="entry name" value="Tetratricopeptide repeat domain"/>
    <property type="match status" value="3"/>
</dbReference>
<name>A0A814GGJ2_9BILA</name>
<dbReference type="SUPFAM" id="SSF81901">
    <property type="entry name" value="HCP-like"/>
    <property type="match status" value="1"/>
</dbReference>
<protein>
    <submittedName>
        <fullName evidence="3">Uncharacterized protein</fullName>
    </submittedName>
</protein>
<comment type="caution">
    <text evidence="3">The sequence shown here is derived from an EMBL/GenBank/DDBJ whole genome shotgun (WGS) entry which is preliminary data.</text>
</comment>
<dbReference type="SUPFAM" id="SSF48452">
    <property type="entry name" value="TPR-like"/>
    <property type="match status" value="1"/>
</dbReference>
<dbReference type="SMART" id="SM00671">
    <property type="entry name" value="SEL1"/>
    <property type="match status" value="4"/>
</dbReference>
<dbReference type="Proteomes" id="UP000677228">
    <property type="component" value="Unassembled WGS sequence"/>
</dbReference>
<dbReference type="EMBL" id="CAJOBA010046670">
    <property type="protein sequence ID" value="CAF4192206.1"/>
    <property type="molecule type" value="Genomic_DNA"/>
</dbReference>
<keyword evidence="7" id="KW-1185">Reference proteome</keyword>
<evidence type="ECO:0000256" key="2">
    <source>
        <dbReference type="SAM" id="MobiDB-lite"/>
    </source>
</evidence>
<dbReference type="AlphaFoldDB" id="A0A814GGJ2"/>
<dbReference type="Proteomes" id="UP000681722">
    <property type="component" value="Unassembled WGS sequence"/>
</dbReference>
<dbReference type="Proteomes" id="UP000682733">
    <property type="component" value="Unassembled WGS sequence"/>
</dbReference>
<comment type="similarity">
    <text evidence="1">Belongs to the sel-1 family.</text>
</comment>
<feature type="region of interest" description="Disordered" evidence="2">
    <location>
        <begin position="478"/>
        <end position="505"/>
    </location>
</feature>
<proteinExistence type="inferred from homology"/>
<dbReference type="PANTHER" id="PTHR11102:SF160">
    <property type="entry name" value="ERAD-ASSOCIATED E3 UBIQUITIN-PROTEIN LIGASE COMPONENT HRD3"/>
    <property type="match status" value="1"/>
</dbReference>
<accession>A0A814GGJ2</accession>
<evidence type="ECO:0000313" key="6">
    <source>
        <dbReference type="EMBL" id="CAF4192206.1"/>
    </source>
</evidence>
<dbReference type="InterPro" id="IPR050767">
    <property type="entry name" value="Sel1_AlgK"/>
</dbReference>
<dbReference type="InterPro" id="IPR011990">
    <property type="entry name" value="TPR-like_helical_dom_sf"/>
</dbReference>
<dbReference type="Proteomes" id="UP000663829">
    <property type="component" value="Unassembled WGS sequence"/>
</dbReference>
<evidence type="ECO:0000256" key="1">
    <source>
        <dbReference type="ARBA" id="ARBA00038101"/>
    </source>
</evidence>
<dbReference type="EMBL" id="CAJOBC010003114">
    <property type="protein sequence ID" value="CAF3767678.1"/>
    <property type="molecule type" value="Genomic_DNA"/>
</dbReference>
<evidence type="ECO:0000313" key="3">
    <source>
        <dbReference type="EMBL" id="CAF0996060.1"/>
    </source>
</evidence>
<reference evidence="3" key="1">
    <citation type="submission" date="2021-02" db="EMBL/GenBank/DDBJ databases">
        <authorList>
            <person name="Nowell W R."/>
        </authorList>
    </citation>
    <scope>NUCLEOTIDE SEQUENCE</scope>
</reference>
<evidence type="ECO:0000313" key="5">
    <source>
        <dbReference type="EMBL" id="CAF3767678.1"/>
    </source>
</evidence>
<evidence type="ECO:0000313" key="7">
    <source>
        <dbReference type="Proteomes" id="UP000663829"/>
    </source>
</evidence>
<organism evidence="3 7">
    <name type="scientific">Didymodactylos carnosus</name>
    <dbReference type="NCBI Taxonomy" id="1234261"/>
    <lineage>
        <taxon>Eukaryota</taxon>
        <taxon>Metazoa</taxon>
        <taxon>Spiralia</taxon>
        <taxon>Gnathifera</taxon>
        <taxon>Rotifera</taxon>
        <taxon>Eurotatoria</taxon>
        <taxon>Bdelloidea</taxon>
        <taxon>Philodinida</taxon>
        <taxon>Philodinidae</taxon>
        <taxon>Didymodactylos</taxon>
    </lineage>
</organism>
<dbReference type="PANTHER" id="PTHR11102">
    <property type="entry name" value="SEL-1-LIKE PROTEIN"/>
    <property type="match status" value="1"/>
</dbReference>
<feature type="non-terminal residue" evidence="3">
    <location>
        <position position="1"/>
    </location>
</feature>